<proteinExistence type="predicted"/>
<evidence type="ECO:0000256" key="5">
    <source>
        <dbReference type="SAM" id="Phobius"/>
    </source>
</evidence>
<evidence type="ECO:0000256" key="4">
    <source>
        <dbReference type="ARBA" id="ARBA00023136"/>
    </source>
</evidence>
<dbReference type="EMBL" id="CAJB01000338">
    <property type="protein sequence ID" value="CCH79124.1"/>
    <property type="molecule type" value="Genomic_DNA"/>
</dbReference>
<dbReference type="GO" id="GO:0016020">
    <property type="term" value="C:membrane"/>
    <property type="evidence" value="ECO:0007669"/>
    <property type="project" value="UniProtKB-SubCell"/>
</dbReference>
<dbReference type="RefSeq" id="WP_048555692.1">
    <property type="nucleotide sequence ID" value="NZ_HF570958.1"/>
</dbReference>
<sequence length="402" mass="42122">MSPGTWLDVALVLLLLAYGISGWRQGLVVSVMSLAGFLGGGALAMAVLPVILDRLTIFDDNQLWRSIFVVLVVFVGASIGQSIMVAIGYRIRSVVRLRSAQVVDSFLGVVVVVAATAVLMWFVAGAVRGGAPPTVSRAIGQSWVLRTIDEAVPPRTDELFSSLREALDREGFPRVFAGIRAEPIRPVNPPDPSVVDAGAVARAAQSVIKITGVSDGCQQGQEGSGWVVARDRVVTNAHVVAGVDHLTVRPQGTGRTYSGQVVVFDPERDLAVIDVPGLPAAPLELGSPLSRGDSAVVAGFPLNGPYDLEAARVRQVLRADGADIYGNPGIIRQIYSLYAVVRSGNSGGPLLDPQGRVAGIVFARSLDDASTGYALTLQEAAPVLRKAASASTPVSTGSCIRD</sequence>
<dbReference type="PANTHER" id="PTHR43019">
    <property type="entry name" value="SERINE ENDOPROTEASE DEGS"/>
    <property type="match status" value="1"/>
</dbReference>
<keyword evidence="3 5" id="KW-1133">Transmembrane helix</keyword>
<dbReference type="GO" id="GO:0006508">
    <property type="term" value="P:proteolysis"/>
    <property type="evidence" value="ECO:0007669"/>
    <property type="project" value="InterPro"/>
</dbReference>
<comment type="caution">
    <text evidence="6">The sequence shown here is derived from an EMBL/GenBank/DDBJ whole genome shotgun (WGS) entry which is preliminary data.</text>
</comment>
<dbReference type="PRINTS" id="PR00834">
    <property type="entry name" value="PROTEASES2C"/>
</dbReference>
<comment type="subcellular location">
    <subcellularLocation>
        <location evidence="1">Membrane</location>
        <topology evidence="1">Multi-pass membrane protein</topology>
    </subcellularLocation>
</comment>
<dbReference type="GO" id="GO:0009403">
    <property type="term" value="P:toxin biosynthetic process"/>
    <property type="evidence" value="ECO:0007669"/>
    <property type="project" value="InterPro"/>
</dbReference>
<protein>
    <submittedName>
        <fullName evidence="6">Peptidase S1 and S6 chymotrypsin/Hap</fullName>
    </submittedName>
</protein>
<keyword evidence="4 5" id="KW-0472">Membrane</keyword>
<keyword evidence="7" id="KW-1185">Reference proteome</keyword>
<dbReference type="GO" id="GO:0004252">
    <property type="term" value="F:serine-type endopeptidase activity"/>
    <property type="evidence" value="ECO:0007669"/>
    <property type="project" value="InterPro"/>
</dbReference>
<dbReference type="STRING" id="1194083.BN12_4020002"/>
<keyword evidence="2 5" id="KW-0812">Transmembrane</keyword>
<dbReference type="InterPro" id="IPR001940">
    <property type="entry name" value="Peptidase_S1C"/>
</dbReference>
<evidence type="ECO:0000256" key="1">
    <source>
        <dbReference type="ARBA" id="ARBA00004141"/>
    </source>
</evidence>
<evidence type="ECO:0000256" key="3">
    <source>
        <dbReference type="ARBA" id="ARBA00022989"/>
    </source>
</evidence>
<dbReference type="InterPro" id="IPR009003">
    <property type="entry name" value="Peptidase_S1_PA"/>
</dbReference>
<feature type="transmembrane region" description="Helical" evidence="5">
    <location>
        <begin position="63"/>
        <end position="86"/>
    </location>
</feature>
<dbReference type="SUPFAM" id="SSF50494">
    <property type="entry name" value="Trypsin-like serine proteases"/>
    <property type="match status" value="1"/>
</dbReference>
<evidence type="ECO:0000256" key="2">
    <source>
        <dbReference type="ARBA" id="ARBA00022692"/>
    </source>
</evidence>
<dbReference type="NCBIfam" id="NF033740">
    <property type="entry name" value="MarP_fam_protase"/>
    <property type="match status" value="1"/>
</dbReference>
<dbReference type="InterPro" id="IPR047680">
    <property type="entry name" value="MarP-like"/>
</dbReference>
<dbReference type="OrthoDB" id="9766361at2"/>
<dbReference type="InterPro" id="IPR043504">
    <property type="entry name" value="Peptidase_S1_PA_chymotrypsin"/>
</dbReference>
<dbReference type="InterPro" id="IPR003825">
    <property type="entry name" value="Colicin-V_CvpA"/>
</dbReference>
<accession>A0A077M4U8</accession>
<feature type="transmembrane region" description="Helical" evidence="5">
    <location>
        <begin position="29"/>
        <end position="51"/>
    </location>
</feature>
<evidence type="ECO:0000313" key="7">
    <source>
        <dbReference type="Proteomes" id="UP000035721"/>
    </source>
</evidence>
<reference evidence="6 7" key="1">
    <citation type="journal article" date="2013" name="ISME J.">
        <title>A metabolic model for members of the genus Tetrasphaera involved in enhanced biological phosphorus removal.</title>
        <authorList>
            <person name="Kristiansen R."/>
            <person name="Nguyen H.T.T."/>
            <person name="Saunders A.M."/>
            <person name="Nielsen J.L."/>
            <person name="Wimmer R."/>
            <person name="Le V.Q."/>
            <person name="McIlroy S.J."/>
            <person name="Petrovski S."/>
            <person name="Seviour R.J."/>
            <person name="Calteau A."/>
            <person name="Nielsen K.L."/>
            <person name="Nielsen P.H."/>
        </authorList>
    </citation>
    <scope>NUCLEOTIDE SEQUENCE [LARGE SCALE GENOMIC DNA]</scope>
    <source>
        <strain evidence="6 7">T1-X7</strain>
    </source>
</reference>
<feature type="transmembrane region" description="Helical" evidence="5">
    <location>
        <begin position="106"/>
        <end position="127"/>
    </location>
</feature>
<dbReference type="PANTHER" id="PTHR43019:SF23">
    <property type="entry name" value="PROTEASE DO-LIKE 5, CHLOROPLASTIC"/>
    <property type="match status" value="1"/>
</dbReference>
<evidence type="ECO:0000313" key="6">
    <source>
        <dbReference type="EMBL" id="CCH79124.1"/>
    </source>
</evidence>
<organism evidence="6 7">
    <name type="scientific">Nostocoides japonicum T1-X7</name>
    <dbReference type="NCBI Taxonomy" id="1194083"/>
    <lineage>
        <taxon>Bacteria</taxon>
        <taxon>Bacillati</taxon>
        <taxon>Actinomycetota</taxon>
        <taxon>Actinomycetes</taxon>
        <taxon>Micrococcales</taxon>
        <taxon>Intrasporangiaceae</taxon>
        <taxon>Nostocoides</taxon>
    </lineage>
</organism>
<dbReference type="Gene3D" id="2.40.10.10">
    <property type="entry name" value="Trypsin-like serine proteases"/>
    <property type="match status" value="2"/>
</dbReference>
<name>A0A077M4U8_9MICO</name>
<dbReference type="Pfam" id="PF02674">
    <property type="entry name" value="Colicin_V"/>
    <property type="match status" value="1"/>
</dbReference>
<gene>
    <name evidence="6" type="ORF">BN12_4020002</name>
</gene>
<dbReference type="Pfam" id="PF13365">
    <property type="entry name" value="Trypsin_2"/>
    <property type="match status" value="1"/>
</dbReference>
<dbReference type="AlphaFoldDB" id="A0A077M4U8"/>
<dbReference type="Proteomes" id="UP000035721">
    <property type="component" value="Unassembled WGS sequence"/>
</dbReference>